<evidence type="ECO:0000256" key="2">
    <source>
        <dbReference type="ARBA" id="ARBA00022840"/>
    </source>
</evidence>
<dbReference type="GO" id="GO:0005524">
    <property type="term" value="F:ATP binding"/>
    <property type="evidence" value="ECO:0007669"/>
    <property type="project" value="UniProtKB-KW"/>
</dbReference>
<dbReference type="InterPro" id="IPR050117">
    <property type="entry name" value="MAPK"/>
</dbReference>
<dbReference type="InterPro" id="IPR011009">
    <property type="entry name" value="Kinase-like_dom_sf"/>
</dbReference>
<proteinExistence type="predicted"/>
<evidence type="ECO:0000313" key="4">
    <source>
        <dbReference type="Proteomes" id="UP000034805"/>
    </source>
</evidence>
<evidence type="ECO:0008006" key="5">
    <source>
        <dbReference type="Google" id="ProtNLM"/>
    </source>
</evidence>
<dbReference type="AlphaFoldDB" id="A0A0P7U5B2"/>
<organism evidence="3 4">
    <name type="scientific">Scleropages formosus</name>
    <name type="common">Asian bonytongue</name>
    <name type="synonym">Osteoglossum formosum</name>
    <dbReference type="NCBI Taxonomy" id="113540"/>
    <lineage>
        <taxon>Eukaryota</taxon>
        <taxon>Metazoa</taxon>
        <taxon>Chordata</taxon>
        <taxon>Craniata</taxon>
        <taxon>Vertebrata</taxon>
        <taxon>Euteleostomi</taxon>
        <taxon>Actinopterygii</taxon>
        <taxon>Neopterygii</taxon>
        <taxon>Teleostei</taxon>
        <taxon>Osteoglossocephala</taxon>
        <taxon>Osteoglossomorpha</taxon>
        <taxon>Osteoglossiformes</taxon>
        <taxon>Osteoglossidae</taxon>
        <taxon>Scleropages</taxon>
    </lineage>
</organism>
<dbReference type="PANTHER" id="PTHR24055">
    <property type="entry name" value="MITOGEN-ACTIVATED PROTEIN KINASE"/>
    <property type="match status" value="1"/>
</dbReference>
<dbReference type="STRING" id="113540.ENSSFOP00015062897"/>
<sequence>MKSCLYCSINFCATTSLTADSGIDQLQKILSVTGTPAPSLVQKMQSKDARSYVESLPIQKKKNFKDVFPSMDRKAVALLEAMLLLDPEKRVTAKEGLSHPYLSEFHDPESEPESPPYDDSFESMELVVGEWKSECTARTGQYVRTMSFSFWSVHSTVGIKEIRKMQAIALESTFFTICHGSWFIAKSVFSPSVRPAGNKCSERSFKIPSFLSIPGLIHMEIMTFDPDNPRETAT</sequence>
<evidence type="ECO:0000256" key="1">
    <source>
        <dbReference type="ARBA" id="ARBA00022741"/>
    </source>
</evidence>
<dbReference type="Gene3D" id="1.10.510.10">
    <property type="entry name" value="Transferase(Phosphotransferase) domain 1"/>
    <property type="match status" value="1"/>
</dbReference>
<reference evidence="3 4" key="1">
    <citation type="submission" date="2015-08" db="EMBL/GenBank/DDBJ databases">
        <title>The genome of the Asian arowana (Scleropages formosus).</title>
        <authorList>
            <person name="Tan M.H."/>
            <person name="Gan H.M."/>
            <person name="Croft L.J."/>
            <person name="Austin C.M."/>
        </authorList>
    </citation>
    <scope>NUCLEOTIDE SEQUENCE [LARGE SCALE GENOMIC DNA]</scope>
    <source>
        <strain evidence="3">Aro1</strain>
    </source>
</reference>
<name>A0A0P7U5B2_SCLFO</name>
<keyword evidence="1" id="KW-0547">Nucleotide-binding</keyword>
<gene>
    <name evidence="3" type="ORF">Z043_111931</name>
</gene>
<evidence type="ECO:0000313" key="3">
    <source>
        <dbReference type="EMBL" id="KPP69327.1"/>
    </source>
</evidence>
<dbReference type="Gene3D" id="3.30.200.20">
    <property type="entry name" value="Phosphorylase Kinase, domain 1"/>
    <property type="match status" value="1"/>
</dbReference>
<protein>
    <recommendedName>
        <fullName evidence="5">Protein kinase domain-containing protein</fullName>
    </recommendedName>
</protein>
<accession>A0A0P7U5B2</accession>
<comment type="caution">
    <text evidence="3">The sequence shown here is derived from an EMBL/GenBank/DDBJ whole genome shotgun (WGS) entry which is preliminary data.</text>
</comment>
<keyword evidence="2" id="KW-0067">ATP-binding</keyword>
<dbReference type="EMBL" id="JARO02004008">
    <property type="protein sequence ID" value="KPP69327.1"/>
    <property type="molecule type" value="Genomic_DNA"/>
</dbReference>
<dbReference type="Proteomes" id="UP000034805">
    <property type="component" value="Unassembled WGS sequence"/>
</dbReference>
<dbReference type="SUPFAM" id="SSF56112">
    <property type="entry name" value="Protein kinase-like (PK-like)"/>
    <property type="match status" value="1"/>
</dbReference>